<gene>
    <name evidence="1" type="ORF">LCGC14_1279190</name>
</gene>
<reference evidence="1" key="1">
    <citation type="journal article" date="2015" name="Nature">
        <title>Complex archaea that bridge the gap between prokaryotes and eukaryotes.</title>
        <authorList>
            <person name="Spang A."/>
            <person name="Saw J.H."/>
            <person name="Jorgensen S.L."/>
            <person name="Zaremba-Niedzwiedzka K."/>
            <person name="Martijn J."/>
            <person name="Lind A.E."/>
            <person name="van Eijk R."/>
            <person name="Schleper C."/>
            <person name="Guy L."/>
            <person name="Ettema T.J."/>
        </authorList>
    </citation>
    <scope>NUCLEOTIDE SEQUENCE</scope>
</reference>
<dbReference type="EMBL" id="LAZR01007260">
    <property type="protein sequence ID" value="KKM86417.1"/>
    <property type="molecule type" value="Genomic_DNA"/>
</dbReference>
<dbReference type="AlphaFoldDB" id="A0A0F9NYU0"/>
<proteinExistence type="predicted"/>
<evidence type="ECO:0000313" key="1">
    <source>
        <dbReference type="EMBL" id="KKM86417.1"/>
    </source>
</evidence>
<comment type="caution">
    <text evidence="1">The sequence shown here is derived from an EMBL/GenBank/DDBJ whole genome shotgun (WGS) entry which is preliminary data.</text>
</comment>
<name>A0A0F9NYU0_9ZZZZ</name>
<organism evidence="1">
    <name type="scientific">marine sediment metagenome</name>
    <dbReference type="NCBI Taxonomy" id="412755"/>
    <lineage>
        <taxon>unclassified sequences</taxon>
        <taxon>metagenomes</taxon>
        <taxon>ecological metagenomes</taxon>
    </lineage>
</organism>
<sequence length="467" mass="46880">MRKLLQVILLLLVFAPSLAWGQVVIPGTGGATPAVAAGNRTSVIPALCTGTDKVTGIATGGIVVCNTDVTGTTSPLTTKGDLWGFSTVDGRLGVGSNDQCLVADSTAAFGIKWGSCAVGGSGITSLGAQTGSTQTFSDVDDTNVTLTIASAADNHAFTLGWTGTLADSRLAQITTASKVSGAAITLLTSVPSGAGNLPVANLPDVEALTTSLTAARCVRINAGGTALEVAAADCNTAGADGVGYDEVLEEAAGLTKRAQTNFIGVDVTAVDNGGATRTDVTIIPVAEAYDATGWNADTGAASKDNIRDKIEALDFSDLAGTVGDAQIAAGAVDGGSGGEIADGSIVSADLATANKTFKCNFTLFDPGGLADTDDIPSISNCTRPGRAITITEIWAETDAGTPSINLQRDDGTPANICTANLTPTTGGATCTVAAAEDNFAATDRLDFLMISASTAKRINIAVEYTVD</sequence>
<protein>
    <submittedName>
        <fullName evidence="1">Uncharacterized protein</fullName>
    </submittedName>
</protein>
<accession>A0A0F9NYU0</accession>